<keyword evidence="2" id="KW-0378">Hydrolase</keyword>
<reference evidence="6" key="1">
    <citation type="submission" date="2017-09" db="EMBL/GenBank/DDBJ databases">
        <title>Depth-based differentiation of microbial function through sediment-hosted aquifers and enrichment of novel symbionts in the deep terrestrial subsurface.</title>
        <authorList>
            <person name="Probst A.J."/>
            <person name="Ladd B."/>
            <person name="Jarett J.K."/>
            <person name="Geller-Mcgrath D.E."/>
            <person name="Sieber C.M.K."/>
            <person name="Emerson J.B."/>
            <person name="Anantharaman K."/>
            <person name="Thomas B.C."/>
            <person name="Malmstrom R."/>
            <person name="Stieglmeier M."/>
            <person name="Klingl A."/>
            <person name="Woyke T."/>
            <person name="Ryan C.M."/>
            <person name="Banfield J.F."/>
        </authorList>
    </citation>
    <scope>NUCLEOTIDE SEQUENCE [LARGE SCALE GENOMIC DNA]</scope>
</reference>
<sequence length="317" mass="36706">MKKFPEGFYWGAATASYQVEGGIDNCDWAKAASEGRVPVCGMACDHYHRYEEDFDIAKSLGHNAHRFSIEWARIEPEEGRFDTVEIEHYRKVLLSLKKQNIEPFVTLWHFTLPLWFSESGGFERKDSPEIFARYCLFVVNELQDLCTHFSTINEPNVWAGHGWLYGAWPPFKRGKIFNKQLGKDDGSTKRVGAVAKNKNILLYFKVEKNLINGHIMSYDAIKKIAPQVKISLVKHVRWFTSDDKIINRLKAGVMSYLQSGRFLNKVRRHLDEIGLNYYRHTMFGDNKNYLLTDMGWKAYPSGLYGALMSLKKYKLPV</sequence>
<dbReference type="AlphaFoldDB" id="A0A2M8FE93"/>
<dbReference type="EMBL" id="PFRD01000115">
    <property type="protein sequence ID" value="PJC55912.1"/>
    <property type="molecule type" value="Genomic_DNA"/>
</dbReference>
<evidence type="ECO:0008006" key="7">
    <source>
        <dbReference type="Google" id="ProtNLM"/>
    </source>
</evidence>
<keyword evidence="3" id="KW-0326">Glycosidase</keyword>
<dbReference type="Proteomes" id="UP000230391">
    <property type="component" value="Unassembled WGS sequence"/>
</dbReference>
<dbReference type="PANTHER" id="PTHR10353:SF209">
    <property type="entry name" value="GALACTOLIPID GALACTOSYLTRANSFERASE SFR2, CHLOROPLASTIC"/>
    <property type="match status" value="1"/>
</dbReference>
<organism evidence="5 6">
    <name type="scientific">Candidatus Kaiserbacteria bacterium CG_4_9_14_0_2_um_filter_41_32</name>
    <dbReference type="NCBI Taxonomy" id="1974601"/>
    <lineage>
        <taxon>Bacteria</taxon>
        <taxon>Candidatus Kaiseribacteriota</taxon>
    </lineage>
</organism>
<evidence type="ECO:0000256" key="4">
    <source>
        <dbReference type="RuleBase" id="RU003690"/>
    </source>
</evidence>
<dbReference type="Gene3D" id="3.20.20.80">
    <property type="entry name" value="Glycosidases"/>
    <property type="match status" value="1"/>
</dbReference>
<evidence type="ECO:0000313" key="6">
    <source>
        <dbReference type="Proteomes" id="UP000230391"/>
    </source>
</evidence>
<evidence type="ECO:0000256" key="2">
    <source>
        <dbReference type="ARBA" id="ARBA00022801"/>
    </source>
</evidence>
<gene>
    <name evidence="5" type="ORF">CO026_03185</name>
</gene>
<dbReference type="GO" id="GO:0008422">
    <property type="term" value="F:beta-glucosidase activity"/>
    <property type="evidence" value="ECO:0007669"/>
    <property type="project" value="TreeGrafter"/>
</dbReference>
<dbReference type="GO" id="GO:0005975">
    <property type="term" value="P:carbohydrate metabolic process"/>
    <property type="evidence" value="ECO:0007669"/>
    <property type="project" value="InterPro"/>
</dbReference>
<accession>A0A2M8FE93</accession>
<dbReference type="PROSITE" id="PS00653">
    <property type="entry name" value="GLYCOSYL_HYDROL_F1_2"/>
    <property type="match status" value="1"/>
</dbReference>
<dbReference type="Pfam" id="PF00232">
    <property type="entry name" value="Glyco_hydro_1"/>
    <property type="match status" value="1"/>
</dbReference>
<dbReference type="SUPFAM" id="SSF51445">
    <property type="entry name" value="(Trans)glycosidases"/>
    <property type="match status" value="1"/>
</dbReference>
<dbReference type="InterPro" id="IPR033132">
    <property type="entry name" value="GH_1_N_CS"/>
</dbReference>
<proteinExistence type="inferred from homology"/>
<feature type="non-terminal residue" evidence="5">
    <location>
        <position position="317"/>
    </location>
</feature>
<evidence type="ECO:0000256" key="3">
    <source>
        <dbReference type="ARBA" id="ARBA00023295"/>
    </source>
</evidence>
<evidence type="ECO:0000256" key="1">
    <source>
        <dbReference type="ARBA" id="ARBA00010838"/>
    </source>
</evidence>
<dbReference type="InterPro" id="IPR017853">
    <property type="entry name" value="GH"/>
</dbReference>
<dbReference type="PANTHER" id="PTHR10353">
    <property type="entry name" value="GLYCOSYL HYDROLASE"/>
    <property type="match status" value="1"/>
</dbReference>
<protein>
    <recommendedName>
        <fullName evidence="7">Glycoside hydrolase family 1 protein</fullName>
    </recommendedName>
</protein>
<comment type="caution">
    <text evidence="5">The sequence shown here is derived from an EMBL/GenBank/DDBJ whole genome shotgun (WGS) entry which is preliminary data.</text>
</comment>
<name>A0A2M8FE93_9BACT</name>
<comment type="similarity">
    <text evidence="1 4">Belongs to the glycosyl hydrolase 1 family.</text>
</comment>
<evidence type="ECO:0000313" key="5">
    <source>
        <dbReference type="EMBL" id="PJC55912.1"/>
    </source>
</evidence>
<dbReference type="InterPro" id="IPR001360">
    <property type="entry name" value="Glyco_hydro_1"/>
</dbReference>